<dbReference type="PANTHER" id="PTHR31635:SF196">
    <property type="entry name" value="REVERSE TRANSCRIPTASE DOMAIN-CONTAINING PROTEIN-RELATED"/>
    <property type="match status" value="1"/>
</dbReference>
<sequence>MNKIYVNLHEENHTTLMNEIKGELNKWRDIPCSKTRRLDSIKMSVLPKLIYRFSAISVKISVSYLMDIDQLTLKFIWRGKRNRMPNTILKEKNKVGGLILPNFRTYY</sequence>
<dbReference type="Proteomes" id="UP000694726">
    <property type="component" value="Unplaced"/>
</dbReference>
<reference evidence="1" key="1">
    <citation type="submission" date="2025-08" db="UniProtKB">
        <authorList>
            <consortium name="Ensembl"/>
        </authorList>
    </citation>
    <scope>IDENTIFICATION</scope>
</reference>
<accession>A0A8D0MGM4</accession>
<evidence type="ECO:0000313" key="1">
    <source>
        <dbReference type="Ensembl" id="ENSSSCP00015003272.1"/>
    </source>
</evidence>
<dbReference type="Ensembl" id="ENSSSCT00015008123.1">
    <property type="protein sequence ID" value="ENSSSCP00015003272.1"/>
    <property type="gene ID" value="ENSSSCG00015006114.1"/>
</dbReference>
<protein>
    <submittedName>
        <fullName evidence="1">Uncharacterized protein</fullName>
    </submittedName>
</protein>
<dbReference type="PANTHER" id="PTHR31635">
    <property type="entry name" value="REVERSE TRANSCRIPTASE DOMAIN-CONTAINING PROTEIN-RELATED"/>
    <property type="match status" value="1"/>
</dbReference>
<proteinExistence type="predicted"/>
<organism evidence="1 2">
    <name type="scientific">Sus scrofa</name>
    <name type="common">Pig</name>
    <dbReference type="NCBI Taxonomy" id="9823"/>
    <lineage>
        <taxon>Eukaryota</taxon>
        <taxon>Metazoa</taxon>
        <taxon>Chordata</taxon>
        <taxon>Craniata</taxon>
        <taxon>Vertebrata</taxon>
        <taxon>Euteleostomi</taxon>
        <taxon>Mammalia</taxon>
        <taxon>Eutheria</taxon>
        <taxon>Laurasiatheria</taxon>
        <taxon>Artiodactyla</taxon>
        <taxon>Suina</taxon>
        <taxon>Suidae</taxon>
        <taxon>Sus</taxon>
    </lineage>
</organism>
<dbReference type="AlphaFoldDB" id="A0A8D0MGM4"/>
<evidence type="ECO:0000313" key="2">
    <source>
        <dbReference type="Proteomes" id="UP000694726"/>
    </source>
</evidence>
<name>A0A8D0MGM4_PIG</name>